<dbReference type="EMBL" id="CATNWA010018953">
    <property type="protein sequence ID" value="CAI9610459.1"/>
    <property type="molecule type" value="Genomic_DNA"/>
</dbReference>
<accession>A0ABN9GNL0</accession>
<comment type="caution">
    <text evidence="1">The sequence shown here is derived from an EMBL/GenBank/DDBJ whole genome shotgun (WGS) entry which is preliminary data.</text>
</comment>
<sequence>VTYLTGGCNRARATLTAQCSAPLEVQTGGEVPKEARVASGVAAWKCLMIWNPWVLQLQYESLQRTRGSRRMGRVVSRQSQDQ</sequence>
<reference evidence="1" key="1">
    <citation type="submission" date="2023-05" db="EMBL/GenBank/DDBJ databases">
        <authorList>
            <person name="Stuckert A."/>
        </authorList>
    </citation>
    <scope>NUCLEOTIDE SEQUENCE</scope>
</reference>
<dbReference type="Proteomes" id="UP001162483">
    <property type="component" value="Unassembled WGS sequence"/>
</dbReference>
<keyword evidence="2" id="KW-1185">Reference proteome</keyword>
<feature type="non-terminal residue" evidence="1">
    <location>
        <position position="1"/>
    </location>
</feature>
<organism evidence="1 2">
    <name type="scientific">Staurois parvus</name>
    <dbReference type="NCBI Taxonomy" id="386267"/>
    <lineage>
        <taxon>Eukaryota</taxon>
        <taxon>Metazoa</taxon>
        <taxon>Chordata</taxon>
        <taxon>Craniata</taxon>
        <taxon>Vertebrata</taxon>
        <taxon>Euteleostomi</taxon>
        <taxon>Amphibia</taxon>
        <taxon>Batrachia</taxon>
        <taxon>Anura</taxon>
        <taxon>Neobatrachia</taxon>
        <taxon>Ranoidea</taxon>
        <taxon>Ranidae</taxon>
        <taxon>Staurois</taxon>
    </lineage>
</organism>
<name>A0ABN9GNL0_9NEOB</name>
<evidence type="ECO:0000313" key="2">
    <source>
        <dbReference type="Proteomes" id="UP001162483"/>
    </source>
</evidence>
<proteinExistence type="predicted"/>
<protein>
    <submittedName>
        <fullName evidence="1">Uncharacterized protein</fullName>
    </submittedName>
</protein>
<evidence type="ECO:0000313" key="1">
    <source>
        <dbReference type="EMBL" id="CAI9610459.1"/>
    </source>
</evidence>
<gene>
    <name evidence="1" type="ORF">SPARVUS_LOCUS14415665</name>
</gene>